<proteinExistence type="predicted"/>
<keyword evidence="1" id="KW-0812">Transmembrane</keyword>
<evidence type="ECO:0000313" key="3">
    <source>
        <dbReference type="Proteomes" id="UP000248724"/>
    </source>
</evidence>
<reference evidence="2 3" key="1">
    <citation type="journal article" date="2017" name="Nature">
        <title>Atmospheric trace gases support primary production in Antarctic desert surface soil.</title>
        <authorList>
            <person name="Ji M."/>
            <person name="Greening C."/>
            <person name="Vanwonterghem I."/>
            <person name="Carere C.R."/>
            <person name="Bay S.K."/>
            <person name="Steen J.A."/>
            <person name="Montgomery K."/>
            <person name="Lines T."/>
            <person name="Beardall J."/>
            <person name="van Dorst J."/>
            <person name="Snape I."/>
            <person name="Stott M.B."/>
            <person name="Hugenholtz P."/>
            <person name="Ferrari B.C."/>
        </authorList>
    </citation>
    <scope>NUCLEOTIDE SEQUENCE [LARGE SCALE GENOMIC DNA]</scope>
    <source>
        <strain evidence="2">RRmetagenome_bin12</strain>
    </source>
</reference>
<gene>
    <name evidence="2" type="ORF">DLM65_01715</name>
</gene>
<organism evidence="2 3">
    <name type="scientific">Candidatus Aeolococcus gillhamiae</name>
    <dbReference type="NCBI Taxonomy" id="3127015"/>
    <lineage>
        <taxon>Bacteria</taxon>
        <taxon>Bacillati</taxon>
        <taxon>Candidatus Dormiibacterota</taxon>
        <taxon>Candidatus Dormibacteria</taxon>
        <taxon>Candidatus Aeolococcales</taxon>
        <taxon>Candidatus Aeolococcaceae</taxon>
        <taxon>Candidatus Aeolococcus</taxon>
    </lineage>
</organism>
<name>A0A2W6AIR1_9BACT</name>
<evidence type="ECO:0000313" key="2">
    <source>
        <dbReference type="EMBL" id="PZR83484.1"/>
    </source>
</evidence>
<keyword evidence="1" id="KW-1133">Transmembrane helix</keyword>
<comment type="caution">
    <text evidence="2">The sequence shown here is derived from an EMBL/GenBank/DDBJ whole genome shotgun (WGS) entry which is preliminary data.</text>
</comment>
<accession>A0A2W6AIR1</accession>
<protein>
    <recommendedName>
        <fullName evidence="4">DUF4352 domain-containing protein</fullName>
    </recommendedName>
</protein>
<sequence>MNMYSILLTVGSLAVVTATVVAVALLVSRHPHVRGRATQLRRALTRRSRVWTRPGAVAVFVAMTAAACGSNEVSPAGPSSSPPTAGVTTVAKGRFMTASNGEAVRITSAAAIAPSATATSPLPAGKQCFAVNVSLKNGTQLDWSQPLTQMTVLDSSGVQSKANNGLGICPASATGGLDGVAAGDQTTIAQMIFLVPSTGQLIFNWTPTRTGEVPHQTPTLLGDVYQSPLR</sequence>
<feature type="transmembrane region" description="Helical" evidence="1">
    <location>
        <begin position="6"/>
        <end position="29"/>
    </location>
</feature>
<dbReference type="AlphaFoldDB" id="A0A2W6AIR1"/>
<keyword evidence="1" id="KW-0472">Membrane</keyword>
<evidence type="ECO:0008006" key="4">
    <source>
        <dbReference type="Google" id="ProtNLM"/>
    </source>
</evidence>
<evidence type="ECO:0000256" key="1">
    <source>
        <dbReference type="SAM" id="Phobius"/>
    </source>
</evidence>
<dbReference type="EMBL" id="QHBU01000034">
    <property type="protein sequence ID" value="PZR83484.1"/>
    <property type="molecule type" value="Genomic_DNA"/>
</dbReference>
<dbReference type="Proteomes" id="UP000248724">
    <property type="component" value="Unassembled WGS sequence"/>
</dbReference>